<dbReference type="Proteomes" id="UP000740883">
    <property type="component" value="Unassembled WGS sequence"/>
</dbReference>
<reference evidence="4 5" key="1">
    <citation type="journal article" date="2020" name="Genome Biol. Evol.">
        <title>Comparative genomics of strictly vertically transmitted, feminizing microsporidia endosymbionts of amphipod crustaceans.</title>
        <authorList>
            <person name="Cormier A."/>
            <person name="Chebbi M.A."/>
            <person name="Giraud I."/>
            <person name="Wattier R."/>
            <person name="Teixeira M."/>
            <person name="Gilbert C."/>
            <person name="Rigaud T."/>
            <person name="Cordaux R."/>
        </authorList>
    </citation>
    <scope>NUCLEOTIDE SEQUENCE [LARGE SCALE GENOMIC DNA]</scope>
    <source>
        <strain evidence="4 5">Ou3-Ou53</strain>
    </source>
</reference>
<feature type="compositionally biased region" description="Basic and acidic residues" evidence="2">
    <location>
        <begin position="131"/>
        <end position="148"/>
    </location>
</feature>
<feature type="region of interest" description="Disordered" evidence="2">
    <location>
        <begin position="129"/>
        <end position="155"/>
    </location>
</feature>
<accession>A0A9P6GY24</accession>
<name>A0A9P6GY24_9MICR</name>
<dbReference type="GO" id="GO:0008270">
    <property type="term" value="F:zinc ion binding"/>
    <property type="evidence" value="ECO:0007669"/>
    <property type="project" value="UniProtKB-KW"/>
</dbReference>
<protein>
    <recommendedName>
        <fullName evidence="3">CCHC-type domain-containing protein</fullName>
    </recommendedName>
</protein>
<dbReference type="InterPro" id="IPR001878">
    <property type="entry name" value="Znf_CCHC"/>
</dbReference>
<dbReference type="InterPro" id="IPR036875">
    <property type="entry name" value="Znf_CCHC_sf"/>
</dbReference>
<keyword evidence="5" id="KW-1185">Reference proteome</keyword>
<organism evidence="4 5">
    <name type="scientific">Nosema granulosis</name>
    <dbReference type="NCBI Taxonomy" id="83296"/>
    <lineage>
        <taxon>Eukaryota</taxon>
        <taxon>Fungi</taxon>
        <taxon>Fungi incertae sedis</taxon>
        <taxon>Microsporidia</taxon>
        <taxon>Nosematidae</taxon>
        <taxon>Nosema</taxon>
    </lineage>
</organism>
<keyword evidence="1" id="KW-0479">Metal-binding</keyword>
<dbReference type="EMBL" id="SBJO01000988">
    <property type="protein sequence ID" value="KAF9752801.1"/>
    <property type="molecule type" value="Genomic_DNA"/>
</dbReference>
<evidence type="ECO:0000256" key="2">
    <source>
        <dbReference type="SAM" id="MobiDB-lite"/>
    </source>
</evidence>
<evidence type="ECO:0000259" key="3">
    <source>
        <dbReference type="PROSITE" id="PS50158"/>
    </source>
</evidence>
<sequence>MMRNISFEEEWTEIGRKLKEKVYQRSLELTRDEDISKLKNSLADEVTKRVTEYLKGSSSVDDVRKKGDYVRTPVRCYECKKIGHISRYCFDNARNRNFNKSNKEYLDFDFGSSEERDYKVKGQGKRFKNISRGEDDVNDSDSREEYRKRASGKRQKKIFRNDKEFNKVYQNISMEELRERFKDVFDNGKDEI</sequence>
<comment type="caution">
    <text evidence="4">The sequence shown here is derived from an EMBL/GenBank/DDBJ whole genome shotgun (WGS) entry which is preliminary data.</text>
</comment>
<evidence type="ECO:0000313" key="5">
    <source>
        <dbReference type="Proteomes" id="UP000740883"/>
    </source>
</evidence>
<feature type="domain" description="CCHC-type" evidence="3">
    <location>
        <begin position="75"/>
        <end position="89"/>
    </location>
</feature>
<dbReference type="SUPFAM" id="SSF57756">
    <property type="entry name" value="Retrovirus zinc finger-like domains"/>
    <property type="match status" value="1"/>
</dbReference>
<evidence type="ECO:0000256" key="1">
    <source>
        <dbReference type="PROSITE-ProRule" id="PRU00047"/>
    </source>
</evidence>
<dbReference type="PROSITE" id="PS50158">
    <property type="entry name" value="ZF_CCHC"/>
    <property type="match status" value="1"/>
</dbReference>
<evidence type="ECO:0000313" key="4">
    <source>
        <dbReference type="EMBL" id="KAF9752801.1"/>
    </source>
</evidence>
<keyword evidence="1" id="KW-0863">Zinc-finger</keyword>
<keyword evidence="1" id="KW-0862">Zinc</keyword>
<dbReference type="OrthoDB" id="427960at2759"/>
<gene>
    <name evidence="4" type="ORF">NGRA_3391</name>
</gene>
<dbReference type="AlphaFoldDB" id="A0A9P6GY24"/>
<dbReference type="GO" id="GO:0003676">
    <property type="term" value="F:nucleic acid binding"/>
    <property type="evidence" value="ECO:0007669"/>
    <property type="project" value="InterPro"/>
</dbReference>
<feature type="non-terminal residue" evidence="4">
    <location>
        <position position="192"/>
    </location>
</feature>
<proteinExistence type="predicted"/>